<keyword evidence="8" id="KW-1185">Reference proteome</keyword>
<gene>
    <name evidence="7" type="ORF">NADFUDRAFT_10516</name>
</gene>
<reference evidence="7 8" key="1">
    <citation type="journal article" date="2016" name="Proc. Natl. Acad. Sci. U.S.A.">
        <title>Comparative genomics of biotechnologically important yeasts.</title>
        <authorList>
            <person name="Riley R."/>
            <person name="Haridas S."/>
            <person name="Wolfe K.H."/>
            <person name="Lopes M.R."/>
            <person name="Hittinger C.T."/>
            <person name="Goeker M."/>
            <person name="Salamov A.A."/>
            <person name="Wisecaver J.H."/>
            <person name="Long T.M."/>
            <person name="Calvey C.H."/>
            <person name="Aerts A.L."/>
            <person name="Barry K.W."/>
            <person name="Choi C."/>
            <person name="Clum A."/>
            <person name="Coughlan A.Y."/>
            <person name="Deshpande S."/>
            <person name="Douglass A.P."/>
            <person name="Hanson S.J."/>
            <person name="Klenk H.-P."/>
            <person name="LaButti K.M."/>
            <person name="Lapidus A."/>
            <person name="Lindquist E.A."/>
            <person name="Lipzen A.M."/>
            <person name="Meier-Kolthoff J.P."/>
            <person name="Ohm R.A."/>
            <person name="Otillar R.P."/>
            <person name="Pangilinan J.L."/>
            <person name="Peng Y."/>
            <person name="Rokas A."/>
            <person name="Rosa C.A."/>
            <person name="Scheuner C."/>
            <person name="Sibirny A.A."/>
            <person name="Slot J.C."/>
            <person name="Stielow J.B."/>
            <person name="Sun H."/>
            <person name="Kurtzman C.P."/>
            <person name="Blackwell M."/>
            <person name="Grigoriev I.V."/>
            <person name="Jeffries T.W."/>
        </authorList>
    </citation>
    <scope>NUCLEOTIDE SEQUENCE [LARGE SCALE GENOMIC DNA]</scope>
    <source>
        <strain evidence="7 8">DSM 6958</strain>
    </source>
</reference>
<evidence type="ECO:0000313" key="7">
    <source>
        <dbReference type="EMBL" id="ODQ64302.1"/>
    </source>
</evidence>
<dbReference type="GO" id="GO:0003924">
    <property type="term" value="F:GTPase activity"/>
    <property type="evidence" value="ECO:0007669"/>
    <property type="project" value="InterPro"/>
</dbReference>
<dbReference type="GO" id="GO:0005525">
    <property type="term" value="F:GTP binding"/>
    <property type="evidence" value="ECO:0007669"/>
    <property type="project" value="UniProtKB-KW"/>
</dbReference>
<dbReference type="SMART" id="SM00053">
    <property type="entry name" value="DYNc"/>
    <property type="match status" value="1"/>
</dbReference>
<dbReference type="GO" id="GO:0031623">
    <property type="term" value="P:receptor internalization"/>
    <property type="evidence" value="ECO:0007669"/>
    <property type="project" value="TreeGrafter"/>
</dbReference>
<evidence type="ECO:0000256" key="1">
    <source>
        <dbReference type="ARBA" id="ARBA00011980"/>
    </source>
</evidence>
<accession>A0A1E3PH79</accession>
<name>A0A1E3PH79_9ASCO</name>
<keyword evidence="2" id="KW-0547">Nucleotide-binding</keyword>
<evidence type="ECO:0000256" key="2">
    <source>
        <dbReference type="ARBA" id="ARBA00022741"/>
    </source>
</evidence>
<feature type="non-terminal residue" evidence="7">
    <location>
        <position position="1"/>
    </location>
</feature>
<dbReference type="STRING" id="857566.A0A1E3PH79"/>
<dbReference type="InterPro" id="IPR027417">
    <property type="entry name" value="P-loop_NTPase"/>
</dbReference>
<evidence type="ECO:0000313" key="8">
    <source>
        <dbReference type="Proteomes" id="UP000095009"/>
    </source>
</evidence>
<dbReference type="PANTHER" id="PTHR11566:SF212">
    <property type="entry name" value="DYNAMIN"/>
    <property type="match status" value="1"/>
</dbReference>
<dbReference type="Pfam" id="PF00350">
    <property type="entry name" value="Dynamin_N"/>
    <property type="match status" value="1"/>
</dbReference>
<keyword evidence="4" id="KW-0342">GTP-binding</keyword>
<dbReference type="GO" id="GO:0005874">
    <property type="term" value="C:microtubule"/>
    <property type="evidence" value="ECO:0007669"/>
    <property type="project" value="TreeGrafter"/>
</dbReference>
<evidence type="ECO:0000259" key="6">
    <source>
        <dbReference type="PROSITE" id="PS51388"/>
    </source>
</evidence>
<dbReference type="Pfam" id="PF24550">
    <property type="entry name" value="LIS_MGM1"/>
    <property type="match status" value="1"/>
</dbReference>
<dbReference type="PROSITE" id="PS51388">
    <property type="entry name" value="GED"/>
    <property type="match status" value="1"/>
</dbReference>
<dbReference type="Proteomes" id="UP000095009">
    <property type="component" value="Unassembled WGS sequence"/>
</dbReference>
<evidence type="ECO:0000256" key="4">
    <source>
        <dbReference type="ARBA" id="ARBA00023134"/>
    </source>
</evidence>
<dbReference type="InterPro" id="IPR022812">
    <property type="entry name" value="Dynamin"/>
</dbReference>
<dbReference type="EC" id="3.6.5.5" evidence="1"/>
<feature type="region of interest" description="Disordered" evidence="5">
    <location>
        <begin position="65"/>
        <end position="89"/>
    </location>
</feature>
<dbReference type="SUPFAM" id="SSF52540">
    <property type="entry name" value="P-loop containing nucleoside triphosphate hydrolases"/>
    <property type="match status" value="1"/>
</dbReference>
<evidence type="ECO:0000256" key="5">
    <source>
        <dbReference type="SAM" id="MobiDB-lite"/>
    </source>
</evidence>
<proteinExistence type="predicted"/>
<dbReference type="PANTHER" id="PTHR11566">
    <property type="entry name" value="DYNAMIN"/>
    <property type="match status" value="1"/>
</dbReference>
<dbReference type="InterPro" id="IPR056495">
    <property type="entry name" value="LIS_MGM1"/>
</dbReference>
<organism evidence="7 8">
    <name type="scientific">Nadsonia fulvescens var. elongata DSM 6958</name>
    <dbReference type="NCBI Taxonomy" id="857566"/>
    <lineage>
        <taxon>Eukaryota</taxon>
        <taxon>Fungi</taxon>
        <taxon>Dikarya</taxon>
        <taxon>Ascomycota</taxon>
        <taxon>Saccharomycotina</taxon>
        <taxon>Dipodascomycetes</taxon>
        <taxon>Dipodascales</taxon>
        <taxon>Dipodascales incertae sedis</taxon>
        <taxon>Nadsonia</taxon>
    </lineage>
</organism>
<dbReference type="GO" id="GO:0008017">
    <property type="term" value="F:microtubule binding"/>
    <property type="evidence" value="ECO:0007669"/>
    <property type="project" value="TreeGrafter"/>
</dbReference>
<dbReference type="EMBL" id="KV454412">
    <property type="protein sequence ID" value="ODQ64302.1"/>
    <property type="molecule type" value="Genomic_DNA"/>
</dbReference>
<dbReference type="InterPro" id="IPR045063">
    <property type="entry name" value="Dynamin_N"/>
</dbReference>
<feature type="domain" description="GED" evidence="6">
    <location>
        <begin position="694"/>
        <end position="785"/>
    </location>
</feature>
<evidence type="ECO:0000256" key="3">
    <source>
        <dbReference type="ARBA" id="ARBA00022801"/>
    </source>
</evidence>
<sequence>IKAMGRFIRFPAYAGGAVVAGASYVSYKVQEVQSYTIDKVNIITDWLGKSFDEIAGGLDGFMGSFGDERSFSQPTPPSQETTPGNDNDRQTLEATRFLMGVLLAAIAEQPDAVPLNVESYPTTQRPPRPLTDDEIMDSIRAIVALNEKVDQIPGSIVIMPPLPTVIVVGAKEEDQREVIEALVGHEFLPRSPSSPINTVDASNIDLEFEVNSTLRTADFGQIQSTLHQIILNQPLRTAPVKLLIHSAHVPDLTLVDLPIVNIDAHNSLYDQYLRGYNLLLSVSSAKEPLLAPLCEQADPLGVRTIRVITQIDTLDPQNASKMLSTHKGSIGMVGTGSCKSNGHQPIGQIRATYEKRYLQDYGELFQNSIKDLTNTSPVAEVGLMALRHRLIHRIHRAMLDALPLTLDTINQQLEETSYEFKVNYNDQPLTAELYVAAALDSFKLEFQDFAAHFGRDQVRAIIKSELDQRILDLLAQRYWNKPDEANFVSNVSDIVPMTYLPQSSRDDPHWHHQLDTATSTLTKLGVGRLSTNLVITALMNEIDHLVARTPLANHPLARDAIHHTAAHTLNARYYATADQVENCIKPYKYEVEPDAREWTQARQHTYIVLKEELRQCEAALTRLKGTVGSAKLSQAMNTLDQRRRTLGSVGITAEPSEFSRALMSRARDGVFLRDRRDLLKMRMMAVKSPQCNNKDQKYYCPEVFLNAVADKLTKTAVLFLNVELLADFYHNFPSELDARLGPAGLSEKQLEDLAKEDPKVRAHIELQQRKVALESLADNISHIIS</sequence>
<dbReference type="AlphaFoldDB" id="A0A1E3PH79"/>
<protein>
    <recommendedName>
        <fullName evidence="1">dynamin GTPase</fullName>
        <ecNumber evidence="1">3.6.5.5</ecNumber>
    </recommendedName>
</protein>
<dbReference type="Gene3D" id="3.40.50.300">
    <property type="entry name" value="P-loop containing nucleotide triphosphate hydrolases"/>
    <property type="match status" value="1"/>
</dbReference>
<dbReference type="GO" id="GO:0005886">
    <property type="term" value="C:plasma membrane"/>
    <property type="evidence" value="ECO:0007669"/>
    <property type="project" value="TreeGrafter"/>
</dbReference>
<dbReference type="GO" id="GO:0005737">
    <property type="term" value="C:cytoplasm"/>
    <property type="evidence" value="ECO:0007669"/>
    <property type="project" value="TreeGrafter"/>
</dbReference>
<dbReference type="InterPro" id="IPR020850">
    <property type="entry name" value="GED_dom"/>
</dbReference>
<dbReference type="InterPro" id="IPR001401">
    <property type="entry name" value="Dynamin_GTPase"/>
</dbReference>
<feature type="non-terminal residue" evidence="7">
    <location>
        <position position="785"/>
    </location>
</feature>
<dbReference type="OrthoDB" id="5061070at2759"/>
<keyword evidence="3" id="KW-0378">Hydrolase</keyword>